<dbReference type="Gene3D" id="2.60.120.380">
    <property type="match status" value="1"/>
</dbReference>
<organism evidence="2 3">
    <name type="scientific">Okeania hirsuta</name>
    <dbReference type="NCBI Taxonomy" id="1458930"/>
    <lineage>
        <taxon>Bacteria</taxon>
        <taxon>Bacillati</taxon>
        <taxon>Cyanobacteriota</taxon>
        <taxon>Cyanophyceae</taxon>
        <taxon>Oscillatoriophycideae</taxon>
        <taxon>Oscillatoriales</taxon>
        <taxon>Microcoleaceae</taxon>
        <taxon>Okeania</taxon>
    </lineage>
</organism>
<comment type="caution">
    <text evidence="2">The sequence shown here is derived from an EMBL/GenBank/DDBJ whole genome shotgun (WGS) entry which is preliminary data.</text>
</comment>
<dbReference type="Pfam" id="PF04151">
    <property type="entry name" value="PPC"/>
    <property type="match status" value="1"/>
</dbReference>
<dbReference type="InterPro" id="IPR007280">
    <property type="entry name" value="Peptidase_C_arc/bac"/>
</dbReference>
<evidence type="ECO:0000313" key="3">
    <source>
        <dbReference type="Proteomes" id="UP000269154"/>
    </source>
</evidence>
<dbReference type="EMBL" id="RCBY01000042">
    <property type="protein sequence ID" value="RQH46151.1"/>
    <property type="molecule type" value="Genomic_DNA"/>
</dbReference>
<dbReference type="RefSeq" id="WP_124154569.1">
    <property type="nucleotide sequence ID" value="NZ_CAWOLW010000357.1"/>
</dbReference>
<sequence length="296" mass="32996">MLTIETLFDEGFYLFQNPDVVDEIAAGNFSSGLEHFVNVGQFENRDPNALFDTSFYLEINTDIAAAIEEDNLTAVEHFLRFGQFELRDPSPLFTNLFYRANPDFATTLESAGLTPFEHFVRFGQFENRDPSFLFDTDFYLAQNQDVVELLNNGIFSSAIQHYILVGLPENRLSTPPDFRDDLLNINADLGVLGSAEFSNFIGDGNPVDVYSFILNTPSSLDVVLTGLVGDADVELIEDINNNGVAETLEVFAESRNVGTVDEIIGVDFLPEGNYFVRVSEFSGHTNYSLFLEASPI</sequence>
<dbReference type="OrthoDB" id="467319at2"/>
<name>A0A3N6PXA4_9CYAN</name>
<feature type="domain" description="Peptidase C-terminal archaeal/bacterial" evidence="1">
    <location>
        <begin position="207"/>
        <end position="279"/>
    </location>
</feature>
<evidence type="ECO:0000259" key="1">
    <source>
        <dbReference type="Pfam" id="PF04151"/>
    </source>
</evidence>
<evidence type="ECO:0000313" key="2">
    <source>
        <dbReference type="EMBL" id="RQH46151.1"/>
    </source>
</evidence>
<reference evidence="2 3" key="1">
    <citation type="journal article" date="2018" name="ACS Chem. Biol.">
        <title>Ketoreductase domain dysfunction expands chemodiversity: malyngamide biosynthesis in the cyanobacterium Okeania hirsuta.</title>
        <authorList>
            <person name="Moss N.A."/>
            <person name="Leao T."/>
            <person name="Rankin M."/>
            <person name="McCullough T.M."/>
            <person name="Qu P."/>
            <person name="Korobeynikov A."/>
            <person name="Smith J.L."/>
            <person name="Gerwick L."/>
            <person name="Gerwick W.H."/>
        </authorList>
    </citation>
    <scope>NUCLEOTIDE SEQUENCE [LARGE SCALE GENOMIC DNA]</scope>
    <source>
        <strain evidence="2 3">PAB10Feb10-1</strain>
    </source>
</reference>
<accession>A0A3N6PXA4</accession>
<dbReference type="AlphaFoldDB" id="A0A3N6PXA4"/>
<keyword evidence="3" id="KW-1185">Reference proteome</keyword>
<dbReference type="Proteomes" id="UP000269154">
    <property type="component" value="Unassembled WGS sequence"/>
</dbReference>
<proteinExistence type="predicted"/>
<gene>
    <name evidence="2" type="ORF">D5R40_09965</name>
</gene>
<protein>
    <submittedName>
        <fullName evidence="2">Calcium-binding protein</fullName>
    </submittedName>
</protein>
<dbReference type="SUPFAM" id="SSF89260">
    <property type="entry name" value="Collagen-binding domain"/>
    <property type="match status" value="1"/>
</dbReference>